<dbReference type="Pfam" id="PF01842">
    <property type="entry name" value="ACT"/>
    <property type="match status" value="1"/>
</dbReference>
<gene>
    <name evidence="21" type="ordered locus">BcerKBAB4_5197</name>
</gene>
<dbReference type="SUPFAM" id="SSF55347">
    <property type="entry name" value="Glyceraldehyde-3-phosphate dehydrogenase-like, C-terminal domain"/>
    <property type="match status" value="1"/>
</dbReference>
<dbReference type="Pfam" id="PF00742">
    <property type="entry name" value="Homoserine_dh"/>
    <property type="match status" value="1"/>
</dbReference>
<feature type="domain" description="ACT" evidence="20">
    <location>
        <begin position="350"/>
        <end position="428"/>
    </location>
</feature>
<comment type="pathway">
    <text evidence="2 18">Amino-acid biosynthesis; L-threonine biosynthesis; L-threonine from L-aspartate: step 3/5.</text>
</comment>
<comment type="catalytic activity">
    <reaction evidence="15">
        <text>L-homoserine + NADP(+) = L-aspartate 4-semialdehyde + NADPH + H(+)</text>
        <dbReference type="Rhea" id="RHEA:15761"/>
        <dbReference type="ChEBI" id="CHEBI:15378"/>
        <dbReference type="ChEBI" id="CHEBI:57476"/>
        <dbReference type="ChEBI" id="CHEBI:57783"/>
        <dbReference type="ChEBI" id="CHEBI:58349"/>
        <dbReference type="ChEBI" id="CHEBI:537519"/>
        <dbReference type="EC" id="1.1.1.3"/>
    </reaction>
    <physiologicalReaction direction="right-to-left" evidence="15">
        <dbReference type="Rhea" id="RHEA:15763"/>
    </physiologicalReaction>
</comment>
<dbReference type="Proteomes" id="UP000002154">
    <property type="component" value="Chromosome"/>
</dbReference>
<evidence type="ECO:0000256" key="17">
    <source>
        <dbReference type="PIRSR" id="PIRSR000098-2"/>
    </source>
</evidence>
<dbReference type="InterPro" id="IPR045865">
    <property type="entry name" value="ACT-like_dom_sf"/>
</dbReference>
<comment type="cofactor">
    <cofactor evidence="1">
        <name>a metal cation</name>
        <dbReference type="ChEBI" id="CHEBI:25213"/>
    </cofactor>
</comment>
<dbReference type="PIRSF" id="PIRSF000098">
    <property type="entry name" value="Homoser_dehydrog"/>
    <property type="match status" value="1"/>
</dbReference>
<dbReference type="CDD" id="cd04881">
    <property type="entry name" value="ACT_HSDH-Hom"/>
    <property type="match status" value="1"/>
</dbReference>
<dbReference type="PROSITE" id="PS01042">
    <property type="entry name" value="HOMOSER_DHGENASE"/>
    <property type="match status" value="1"/>
</dbReference>
<comment type="similarity">
    <text evidence="4 19">Belongs to the homoserine dehydrogenase family.</text>
</comment>
<dbReference type="InterPro" id="IPR016204">
    <property type="entry name" value="HDH"/>
</dbReference>
<evidence type="ECO:0000256" key="5">
    <source>
        <dbReference type="ARBA" id="ARBA00013213"/>
    </source>
</evidence>
<evidence type="ECO:0000256" key="3">
    <source>
        <dbReference type="ARBA" id="ARBA00005062"/>
    </source>
</evidence>
<dbReference type="SUPFAM" id="SSF51735">
    <property type="entry name" value="NAD(P)-binding Rossmann-fold domains"/>
    <property type="match status" value="1"/>
</dbReference>
<evidence type="ECO:0000256" key="19">
    <source>
        <dbReference type="RuleBase" id="RU004171"/>
    </source>
</evidence>
<dbReference type="FunFam" id="3.30.70.260:FF:000045">
    <property type="entry name" value="Homoserine dehydrogenase"/>
    <property type="match status" value="1"/>
</dbReference>
<comment type="pathway">
    <text evidence="3 18">Amino-acid biosynthesis; L-methionine biosynthesis via de novo pathway; L-homoserine from L-aspartate: step 3/3.</text>
</comment>
<keyword evidence="10 17" id="KW-0521">NADP</keyword>
<evidence type="ECO:0000256" key="10">
    <source>
        <dbReference type="ARBA" id="ARBA00022857"/>
    </source>
</evidence>
<keyword evidence="8 18" id="KW-0791">Threonine biosynthesis</keyword>
<dbReference type="FunFam" id="3.40.50.720:FF:000062">
    <property type="entry name" value="Homoserine dehydrogenase"/>
    <property type="match status" value="1"/>
</dbReference>
<proteinExistence type="inferred from homology"/>
<feature type="binding site" evidence="17">
    <location>
        <position position="190"/>
    </location>
    <ligand>
        <name>L-homoserine</name>
        <dbReference type="ChEBI" id="CHEBI:57476"/>
    </ligand>
</feature>
<dbReference type="InterPro" id="IPR019811">
    <property type="entry name" value="HDH_CS"/>
</dbReference>
<dbReference type="eggNOG" id="COG0460">
    <property type="taxonomic scope" value="Bacteria"/>
</dbReference>
<sequence>MKDIQVGLLGLGTVGSGVVRIITDHQERLIHQVGCPVKVTKVLVQNIEKEREVDVPSTLLTQDVNEILDNPNIDVVIEVMGGIDDAKAYILQALKSGKHVVTANKDLMALHGAELLAVAKDNQADLFYEASVAGGIPILRSIVEGLSSDLITKVMGIVNGTTNFILTKMSDEGRAYNDVLKEAQQLGFAEADPTSDVEGLDAARKMTILATLGFSTNVELGDVKVKGITSITAEDIEYSKSLGYTIKLIGLAKRDGEKLEVTVEPTLLPNAHPLAAVQNEYNAVYVYGEAVGETMFYGPGAGSLPTATAVVSDLVAVMQNIRLGVTGNSAVVPQYQKVLKEPDEIIVKKFLRLHVKDEIGVFAKITSLFSERGVSFEKIIQMPLEEKGKAEIVIVTHRASLADYEYILHTLQSYEEIDCVKANYRIEGDAK</sequence>
<evidence type="ECO:0000256" key="2">
    <source>
        <dbReference type="ARBA" id="ARBA00005056"/>
    </source>
</evidence>
<feature type="active site" description="Proton donor" evidence="16">
    <location>
        <position position="205"/>
    </location>
</feature>
<dbReference type="PANTHER" id="PTHR43331">
    <property type="entry name" value="HOMOSERINE DEHYDROGENASE"/>
    <property type="match status" value="1"/>
</dbReference>
<evidence type="ECO:0000256" key="13">
    <source>
        <dbReference type="ARBA" id="ARBA00023053"/>
    </source>
</evidence>
<dbReference type="RefSeq" id="WP_002034941.1">
    <property type="nucleotide sequence ID" value="NC_010184.1"/>
</dbReference>
<dbReference type="Pfam" id="PF03447">
    <property type="entry name" value="NAD_binding_3"/>
    <property type="match status" value="1"/>
</dbReference>
<dbReference type="GO" id="GO:0009086">
    <property type="term" value="P:methionine biosynthetic process"/>
    <property type="evidence" value="ECO:0007669"/>
    <property type="project" value="UniProtKB-KW"/>
</dbReference>
<dbReference type="InterPro" id="IPR001342">
    <property type="entry name" value="HDH_cat"/>
</dbReference>
<dbReference type="PANTHER" id="PTHR43331:SF1">
    <property type="entry name" value="HOMOSERINE DEHYDROGENASE"/>
    <property type="match status" value="1"/>
</dbReference>
<evidence type="ECO:0000256" key="4">
    <source>
        <dbReference type="ARBA" id="ARBA00006753"/>
    </source>
</evidence>
<keyword evidence="13" id="KW-0915">Sodium</keyword>
<evidence type="ECO:0000256" key="9">
    <source>
        <dbReference type="ARBA" id="ARBA00022723"/>
    </source>
</evidence>
<dbReference type="PROSITE" id="PS51671">
    <property type="entry name" value="ACT"/>
    <property type="match status" value="1"/>
</dbReference>
<protein>
    <recommendedName>
        <fullName evidence="6 18">Homoserine dehydrogenase</fullName>
        <ecNumber evidence="5 18">1.1.1.3</ecNumber>
    </recommendedName>
</protein>
<evidence type="ECO:0000256" key="8">
    <source>
        <dbReference type="ARBA" id="ARBA00022697"/>
    </source>
</evidence>
<keyword evidence="7 18" id="KW-0028">Amino-acid biosynthesis</keyword>
<dbReference type="GO" id="GO:0009088">
    <property type="term" value="P:threonine biosynthetic process"/>
    <property type="evidence" value="ECO:0007669"/>
    <property type="project" value="UniProtKB-UniPathway"/>
</dbReference>
<dbReference type="AlphaFoldDB" id="A9VTE2"/>
<reference evidence="21 22" key="1">
    <citation type="journal article" date="2008" name="Chem. Biol. Interact.">
        <title>Extending the Bacillus cereus group genomics to putative food-borne pathogens of different toxicity.</title>
        <authorList>
            <person name="Lapidus A."/>
            <person name="Goltsman E."/>
            <person name="Auger S."/>
            <person name="Galleron N."/>
            <person name="Segurens B."/>
            <person name="Dossat C."/>
            <person name="Land M.L."/>
            <person name="Broussolle V."/>
            <person name="Brillard J."/>
            <person name="Guinebretiere M.H."/>
            <person name="Sanchis V."/>
            <person name="Nguen-The C."/>
            <person name="Lereclus D."/>
            <person name="Richardson P."/>
            <person name="Wincker P."/>
            <person name="Weissenbach J."/>
            <person name="Ehrlich S.D."/>
            <person name="Sorokin A."/>
        </authorList>
    </citation>
    <scope>NUCLEOTIDE SEQUENCE [LARGE SCALE GENOMIC DNA]</scope>
    <source>
        <strain evidence="21 22">KBAB4</strain>
    </source>
</reference>
<name>A9VTE2_BACMK</name>
<feature type="binding site" evidence="17">
    <location>
        <begin position="9"/>
        <end position="16"/>
    </location>
    <ligand>
        <name>NADP(+)</name>
        <dbReference type="ChEBI" id="CHEBI:58349"/>
    </ligand>
</feature>
<keyword evidence="12" id="KW-0520">NAD</keyword>
<dbReference type="InterPro" id="IPR005106">
    <property type="entry name" value="Asp/hSer_DH_NAD-bd"/>
</dbReference>
<dbReference type="GO" id="GO:0004412">
    <property type="term" value="F:homoserine dehydrogenase activity"/>
    <property type="evidence" value="ECO:0007669"/>
    <property type="project" value="UniProtKB-EC"/>
</dbReference>
<evidence type="ECO:0000256" key="7">
    <source>
        <dbReference type="ARBA" id="ARBA00022605"/>
    </source>
</evidence>
<keyword evidence="11 18" id="KW-0560">Oxidoreductase</keyword>
<dbReference type="EMBL" id="CP000903">
    <property type="protein sequence ID" value="ABY46342.1"/>
    <property type="molecule type" value="Genomic_DNA"/>
</dbReference>
<evidence type="ECO:0000256" key="1">
    <source>
        <dbReference type="ARBA" id="ARBA00001920"/>
    </source>
</evidence>
<dbReference type="KEGG" id="bwe:BcerKBAB4_5197"/>
<dbReference type="GO" id="GO:0046872">
    <property type="term" value="F:metal ion binding"/>
    <property type="evidence" value="ECO:0007669"/>
    <property type="project" value="UniProtKB-KW"/>
</dbReference>
<evidence type="ECO:0000256" key="12">
    <source>
        <dbReference type="ARBA" id="ARBA00023027"/>
    </source>
</evidence>
<accession>A9VTE2</accession>
<dbReference type="UniPathway" id="UPA00050">
    <property type="reaction ID" value="UER00063"/>
</dbReference>
<dbReference type="Gene3D" id="3.40.50.720">
    <property type="entry name" value="NAD(P)-binding Rossmann-like Domain"/>
    <property type="match status" value="1"/>
</dbReference>
<dbReference type="FunFam" id="3.30.360.10:FF:000005">
    <property type="entry name" value="Homoserine dehydrogenase"/>
    <property type="match status" value="1"/>
</dbReference>
<dbReference type="SUPFAM" id="SSF55021">
    <property type="entry name" value="ACT-like"/>
    <property type="match status" value="1"/>
</dbReference>
<evidence type="ECO:0000256" key="6">
    <source>
        <dbReference type="ARBA" id="ARBA00013376"/>
    </source>
</evidence>
<evidence type="ECO:0000256" key="16">
    <source>
        <dbReference type="PIRSR" id="PIRSR000098-1"/>
    </source>
</evidence>
<dbReference type="Gene3D" id="3.30.360.10">
    <property type="entry name" value="Dihydrodipicolinate Reductase, domain 2"/>
    <property type="match status" value="1"/>
</dbReference>
<keyword evidence="9" id="KW-0479">Metal-binding</keyword>
<evidence type="ECO:0000256" key="11">
    <source>
        <dbReference type="ARBA" id="ARBA00023002"/>
    </source>
</evidence>
<dbReference type="EC" id="1.1.1.3" evidence="5 18"/>
<feature type="binding site" evidence="17">
    <location>
        <position position="105"/>
    </location>
    <ligand>
        <name>NADPH</name>
        <dbReference type="ChEBI" id="CHEBI:57783"/>
    </ligand>
</feature>
<evidence type="ECO:0000313" key="22">
    <source>
        <dbReference type="Proteomes" id="UP000002154"/>
    </source>
</evidence>
<keyword evidence="14 18" id="KW-0486">Methionine biosynthesis</keyword>
<evidence type="ECO:0000313" key="21">
    <source>
        <dbReference type="EMBL" id="ABY46342.1"/>
    </source>
</evidence>
<dbReference type="GO" id="GO:0050661">
    <property type="term" value="F:NADP binding"/>
    <property type="evidence" value="ECO:0007669"/>
    <property type="project" value="InterPro"/>
</dbReference>
<dbReference type="HOGENOM" id="CLU_009116_1_0_9"/>
<evidence type="ECO:0000256" key="14">
    <source>
        <dbReference type="ARBA" id="ARBA00023167"/>
    </source>
</evidence>
<dbReference type="UniPathway" id="UPA00051">
    <property type="reaction ID" value="UER00465"/>
</dbReference>
<evidence type="ECO:0000256" key="18">
    <source>
        <dbReference type="RuleBase" id="RU000579"/>
    </source>
</evidence>
<dbReference type="NCBIfam" id="NF004976">
    <property type="entry name" value="PRK06349.1"/>
    <property type="match status" value="1"/>
</dbReference>
<dbReference type="InterPro" id="IPR002912">
    <property type="entry name" value="ACT_dom"/>
</dbReference>
<evidence type="ECO:0000259" key="20">
    <source>
        <dbReference type="PROSITE" id="PS51671"/>
    </source>
</evidence>
<dbReference type="Gene3D" id="3.30.70.260">
    <property type="match status" value="1"/>
</dbReference>
<organism evidence="21 22">
    <name type="scientific">Bacillus mycoides (strain KBAB4)</name>
    <name type="common">Bacillus weihenstephanensis</name>
    <dbReference type="NCBI Taxonomy" id="315730"/>
    <lineage>
        <taxon>Bacteria</taxon>
        <taxon>Bacillati</taxon>
        <taxon>Bacillota</taxon>
        <taxon>Bacilli</taxon>
        <taxon>Bacillales</taxon>
        <taxon>Bacillaceae</taxon>
        <taxon>Bacillus</taxon>
        <taxon>Bacillus cereus group</taxon>
    </lineage>
</organism>
<dbReference type="InterPro" id="IPR036291">
    <property type="entry name" value="NAD(P)-bd_dom_sf"/>
</dbReference>
<evidence type="ECO:0000256" key="15">
    <source>
        <dbReference type="ARBA" id="ARBA00048841"/>
    </source>
</evidence>